<keyword evidence="2" id="KW-1185">Reference proteome</keyword>
<protein>
    <submittedName>
        <fullName evidence="1">Uncharacterized protein</fullName>
    </submittedName>
</protein>
<dbReference type="Proteomes" id="UP000735302">
    <property type="component" value="Unassembled WGS sequence"/>
</dbReference>
<gene>
    <name evidence="1" type="ORF">PoB_003130100</name>
</gene>
<dbReference type="AlphaFoldDB" id="A0AAV4A0P7"/>
<dbReference type="EMBL" id="BLXT01003741">
    <property type="protein sequence ID" value="GFO04796.1"/>
    <property type="molecule type" value="Genomic_DNA"/>
</dbReference>
<reference evidence="1 2" key="1">
    <citation type="journal article" date="2021" name="Elife">
        <title>Chloroplast acquisition without the gene transfer in kleptoplastic sea slugs, Plakobranchus ocellatus.</title>
        <authorList>
            <person name="Maeda T."/>
            <person name="Takahashi S."/>
            <person name="Yoshida T."/>
            <person name="Shimamura S."/>
            <person name="Takaki Y."/>
            <person name="Nagai Y."/>
            <person name="Toyoda A."/>
            <person name="Suzuki Y."/>
            <person name="Arimoto A."/>
            <person name="Ishii H."/>
            <person name="Satoh N."/>
            <person name="Nishiyama T."/>
            <person name="Hasebe M."/>
            <person name="Maruyama T."/>
            <person name="Minagawa J."/>
            <person name="Obokata J."/>
            <person name="Shigenobu S."/>
        </authorList>
    </citation>
    <scope>NUCLEOTIDE SEQUENCE [LARGE SCALE GENOMIC DNA]</scope>
</reference>
<evidence type="ECO:0000313" key="1">
    <source>
        <dbReference type="EMBL" id="GFO04796.1"/>
    </source>
</evidence>
<evidence type="ECO:0000313" key="2">
    <source>
        <dbReference type="Proteomes" id="UP000735302"/>
    </source>
</evidence>
<comment type="caution">
    <text evidence="1">The sequence shown here is derived from an EMBL/GenBank/DDBJ whole genome shotgun (WGS) entry which is preliminary data.</text>
</comment>
<sequence>MHCIVEGLQSSGSRTDITSLDWHVLMRKPPGRKQTKCQHMYEVCLGSFLSSSNSWGREVSGLRAGICCSNCRSKQAGKRPTNDHVCSPFASFLSSRS</sequence>
<name>A0AAV4A0P7_9GAST</name>
<accession>A0AAV4A0P7</accession>
<organism evidence="1 2">
    <name type="scientific">Plakobranchus ocellatus</name>
    <dbReference type="NCBI Taxonomy" id="259542"/>
    <lineage>
        <taxon>Eukaryota</taxon>
        <taxon>Metazoa</taxon>
        <taxon>Spiralia</taxon>
        <taxon>Lophotrochozoa</taxon>
        <taxon>Mollusca</taxon>
        <taxon>Gastropoda</taxon>
        <taxon>Heterobranchia</taxon>
        <taxon>Euthyneura</taxon>
        <taxon>Panpulmonata</taxon>
        <taxon>Sacoglossa</taxon>
        <taxon>Placobranchoidea</taxon>
        <taxon>Plakobranchidae</taxon>
        <taxon>Plakobranchus</taxon>
    </lineage>
</organism>
<proteinExistence type="predicted"/>